<dbReference type="GO" id="GO:0005175">
    <property type="term" value="F:CD27 receptor binding"/>
    <property type="evidence" value="ECO:0007669"/>
    <property type="project" value="TreeGrafter"/>
</dbReference>
<dbReference type="EMBL" id="JAODUO010000185">
    <property type="protein sequence ID" value="KAK2186901.1"/>
    <property type="molecule type" value="Genomic_DNA"/>
</dbReference>
<accession>A0AAD9P2E4</accession>
<protein>
    <submittedName>
        <fullName evidence="1">Uncharacterized protein</fullName>
    </submittedName>
</protein>
<sequence length="200" mass="21696">MPKRLNPFGDAAPLQYKSHIGTKEVDLGVNSHHNMKAVYDKTKALLFQSTCPVSADTLCCKLSQEPDLWGGCVRDEQSQQATGQMYLDSQGKLCGHCPGGPVVSEGPGNSVAMVTRNGHVTNELSSHDTSRVQLQLDSHGHLCTGHKAVKSAPHRGLATGFKICQSCNRPSHMGARTCGFCERMTYDESFEKAYCLHCAS</sequence>
<dbReference type="PANTHER" id="PTHR14365">
    <property type="entry name" value="APOPTOSIS REGULATORY PROTEIN SIVA"/>
    <property type="match status" value="1"/>
</dbReference>
<name>A0AAD9P2E4_RIDPI</name>
<dbReference type="AlphaFoldDB" id="A0AAD9P2E4"/>
<evidence type="ECO:0000313" key="2">
    <source>
        <dbReference type="Proteomes" id="UP001209878"/>
    </source>
</evidence>
<dbReference type="PANTHER" id="PTHR14365:SF1">
    <property type="entry name" value="APOPTOSIS REGULATORY PROTEIN SIVA"/>
    <property type="match status" value="1"/>
</dbReference>
<gene>
    <name evidence="1" type="ORF">NP493_185g05033</name>
</gene>
<reference evidence="1" key="1">
    <citation type="journal article" date="2023" name="Mol. Biol. Evol.">
        <title>Third-Generation Sequencing Reveals the Adaptive Role of the Epigenome in Three Deep-Sea Polychaetes.</title>
        <authorList>
            <person name="Perez M."/>
            <person name="Aroh O."/>
            <person name="Sun Y."/>
            <person name="Lan Y."/>
            <person name="Juniper S.K."/>
            <person name="Young C.R."/>
            <person name="Angers B."/>
            <person name="Qian P.Y."/>
        </authorList>
    </citation>
    <scope>NUCLEOTIDE SEQUENCE</scope>
    <source>
        <strain evidence="1">R07B-5</strain>
    </source>
</reference>
<dbReference type="Proteomes" id="UP001209878">
    <property type="component" value="Unassembled WGS sequence"/>
</dbReference>
<comment type="caution">
    <text evidence="1">The sequence shown here is derived from an EMBL/GenBank/DDBJ whole genome shotgun (WGS) entry which is preliminary data.</text>
</comment>
<keyword evidence="2" id="KW-1185">Reference proteome</keyword>
<dbReference type="GO" id="GO:0097191">
    <property type="term" value="P:extrinsic apoptotic signaling pathway"/>
    <property type="evidence" value="ECO:0007669"/>
    <property type="project" value="TreeGrafter"/>
</dbReference>
<dbReference type="InterPro" id="IPR022773">
    <property type="entry name" value="Siva"/>
</dbReference>
<proteinExistence type="predicted"/>
<organism evidence="1 2">
    <name type="scientific">Ridgeia piscesae</name>
    <name type="common">Tubeworm</name>
    <dbReference type="NCBI Taxonomy" id="27915"/>
    <lineage>
        <taxon>Eukaryota</taxon>
        <taxon>Metazoa</taxon>
        <taxon>Spiralia</taxon>
        <taxon>Lophotrochozoa</taxon>
        <taxon>Annelida</taxon>
        <taxon>Polychaeta</taxon>
        <taxon>Sedentaria</taxon>
        <taxon>Canalipalpata</taxon>
        <taxon>Sabellida</taxon>
        <taxon>Siboglinidae</taxon>
        <taxon>Ridgeia</taxon>
    </lineage>
</organism>
<evidence type="ECO:0000313" key="1">
    <source>
        <dbReference type="EMBL" id="KAK2186901.1"/>
    </source>
</evidence>
<dbReference type="Pfam" id="PF05458">
    <property type="entry name" value="Siva"/>
    <property type="match status" value="1"/>
</dbReference>